<evidence type="ECO:0008006" key="4">
    <source>
        <dbReference type="Google" id="ProtNLM"/>
    </source>
</evidence>
<dbReference type="RefSeq" id="WP_090692104.1">
    <property type="nucleotide sequence ID" value="NZ_CADERL010000011.1"/>
</dbReference>
<protein>
    <recommendedName>
        <fullName evidence="4">EF-hand domain-containing protein</fullName>
    </recommendedName>
</protein>
<dbReference type="EMBL" id="FNCJ01000020">
    <property type="protein sequence ID" value="SDI31004.1"/>
    <property type="molecule type" value="Genomic_DNA"/>
</dbReference>
<gene>
    <name evidence="2" type="ORF">SAMN05216466_120116</name>
</gene>
<feature type="signal peptide" evidence="1">
    <location>
        <begin position="1"/>
        <end position="25"/>
    </location>
</feature>
<sequence length="128" mass="13193">MRFIPVLRYVAAATVLCGAAAGAYATSVQSVSDAVPANGGGVDGPFFPRAHNAATAPTTGVTLQRQAQQRLVSSLGEEGALQNGAAITKAQAQTAGLGYVAAHFDQIDTARSGTVTMKDVQQYLKQQK</sequence>
<organism evidence="2 3">
    <name type="scientific">Paraburkholderia phenazinium</name>
    <dbReference type="NCBI Taxonomy" id="60549"/>
    <lineage>
        <taxon>Bacteria</taxon>
        <taxon>Pseudomonadati</taxon>
        <taxon>Pseudomonadota</taxon>
        <taxon>Betaproteobacteria</taxon>
        <taxon>Burkholderiales</taxon>
        <taxon>Burkholderiaceae</taxon>
        <taxon>Paraburkholderia</taxon>
    </lineage>
</organism>
<dbReference type="OrthoDB" id="9035429at2"/>
<evidence type="ECO:0000313" key="3">
    <source>
        <dbReference type="Proteomes" id="UP000199706"/>
    </source>
</evidence>
<reference evidence="2 3" key="1">
    <citation type="submission" date="2016-10" db="EMBL/GenBank/DDBJ databases">
        <authorList>
            <person name="de Groot N.N."/>
        </authorList>
    </citation>
    <scope>NUCLEOTIDE SEQUENCE [LARGE SCALE GENOMIC DNA]</scope>
    <source>
        <strain evidence="2 3">LMG 2247</strain>
    </source>
</reference>
<evidence type="ECO:0000256" key="1">
    <source>
        <dbReference type="SAM" id="SignalP"/>
    </source>
</evidence>
<accession>A0A1G8JI99</accession>
<name>A0A1G8JI99_9BURK</name>
<dbReference type="Proteomes" id="UP000199706">
    <property type="component" value="Unassembled WGS sequence"/>
</dbReference>
<proteinExistence type="predicted"/>
<evidence type="ECO:0000313" key="2">
    <source>
        <dbReference type="EMBL" id="SDI31004.1"/>
    </source>
</evidence>
<feature type="chain" id="PRO_5011655361" description="EF-hand domain-containing protein" evidence="1">
    <location>
        <begin position="26"/>
        <end position="128"/>
    </location>
</feature>
<dbReference type="AlphaFoldDB" id="A0A1G8JI99"/>
<keyword evidence="1" id="KW-0732">Signal</keyword>